<name>A0A071MI72_9BURK</name>
<reference evidence="6" key="1">
    <citation type="submission" date="2014-04" db="EMBL/GenBank/DDBJ databases">
        <title>In planta biocontrol of soil-borne Fusarium wilt of banana through a plant endophytic bacterium, Burkholderia cenocepacia 869T2.</title>
        <authorList>
            <person name="Ho Y.-N."/>
            <person name="Chiang H.-M."/>
            <person name="Chao C.-P."/>
            <person name="Su C.-C."/>
            <person name="Hsu H.-F."/>
            <person name="Guo C.-T."/>
            <person name="Hsieh J.-L."/>
            <person name="Huang C.-C."/>
        </authorList>
    </citation>
    <scope>NUCLEOTIDE SEQUENCE [LARGE SCALE GENOMIC DNA]</scope>
    <source>
        <strain evidence="6">869T2</strain>
    </source>
</reference>
<gene>
    <name evidence="6" type="ORF">DT99_07840</name>
</gene>
<comment type="caution">
    <text evidence="6">The sequence shown here is derived from an EMBL/GenBank/DDBJ whole genome shotgun (WGS) entry which is preliminary data.</text>
</comment>
<evidence type="ECO:0000259" key="5">
    <source>
        <dbReference type="Pfam" id="PF00248"/>
    </source>
</evidence>
<dbReference type="PANTHER" id="PTHR43364:SF17">
    <property type="entry name" value="ALDO KETO REDUCTASE"/>
    <property type="match status" value="1"/>
</dbReference>
<feature type="domain" description="NADP-dependent oxidoreductase" evidence="5">
    <location>
        <begin position="16"/>
        <end position="342"/>
    </location>
</feature>
<comment type="similarity">
    <text evidence="3">Belongs to the aldo/keto reductase family. Aldo/keto reductase 2 subfamily.</text>
</comment>
<dbReference type="InterPro" id="IPR020471">
    <property type="entry name" value="AKR"/>
</dbReference>
<evidence type="ECO:0000313" key="6">
    <source>
        <dbReference type="EMBL" id="KEA60338.1"/>
    </source>
</evidence>
<dbReference type="Gene3D" id="3.20.20.100">
    <property type="entry name" value="NADP-dependent oxidoreductase domain"/>
    <property type="match status" value="1"/>
</dbReference>
<dbReference type="AlphaFoldDB" id="A0A071MI72"/>
<dbReference type="Pfam" id="PF00248">
    <property type="entry name" value="Aldo_ket_red"/>
    <property type="match status" value="1"/>
</dbReference>
<accession>A0A071MI72</accession>
<dbReference type="PANTHER" id="PTHR43364">
    <property type="entry name" value="NADH-SPECIFIC METHYLGLYOXAL REDUCTASE-RELATED"/>
    <property type="match status" value="1"/>
</dbReference>
<dbReference type="InterPro" id="IPR050523">
    <property type="entry name" value="AKR_Detox_Biosynth"/>
</dbReference>
<dbReference type="OrthoDB" id="5488419at2"/>
<proteinExistence type="inferred from homology"/>
<evidence type="ECO:0000256" key="2">
    <source>
        <dbReference type="ARBA" id="ARBA00023002"/>
    </source>
</evidence>
<dbReference type="InterPro" id="IPR036812">
    <property type="entry name" value="NAD(P)_OxRdtase_dom_sf"/>
</dbReference>
<evidence type="ECO:0000256" key="4">
    <source>
        <dbReference type="ARBA" id="ARBA00070119"/>
    </source>
</evidence>
<dbReference type="SUPFAM" id="SSF51430">
    <property type="entry name" value="NAD(P)-linked oxidoreductase"/>
    <property type="match status" value="1"/>
</dbReference>
<dbReference type="FunFam" id="3.20.20.100:FF:000005">
    <property type="entry name" value="NADP(H)-dependent aldo-keto reductase"/>
    <property type="match status" value="1"/>
</dbReference>
<dbReference type="CDD" id="cd19094">
    <property type="entry name" value="AKR_Tas-like"/>
    <property type="match status" value="1"/>
</dbReference>
<keyword evidence="2" id="KW-0560">Oxidoreductase</keyword>
<dbReference type="NCBIfam" id="NF007912">
    <property type="entry name" value="PRK10625.1"/>
    <property type="match status" value="1"/>
</dbReference>
<dbReference type="InterPro" id="IPR023210">
    <property type="entry name" value="NADP_OxRdtase_dom"/>
</dbReference>
<organism evidence="6">
    <name type="scientific">Burkholderia cenocepacia</name>
    <dbReference type="NCBI Taxonomy" id="95486"/>
    <lineage>
        <taxon>Bacteria</taxon>
        <taxon>Pseudomonadati</taxon>
        <taxon>Pseudomonadota</taxon>
        <taxon>Betaproteobacteria</taxon>
        <taxon>Burkholderiales</taxon>
        <taxon>Burkholderiaceae</taxon>
        <taxon>Burkholderia</taxon>
        <taxon>Burkholderia cepacia complex</taxon>
    </lineage>
</organism>
<dbReference type="GO" id="GO:0016491">
    <property type="term" value="F:oxidoreductase activity"/>
    <property type="evidence" value="ECO:0007669"/>
    <property type="project" value="UniProtKB-KW"/>
</dbReference>
<evidence type="ECO:0000256" key="1">
    <source>
        <dbReference type="ARBA" id="ARBA00022857"/>
    </source>
</evidence>
<dbReference type="PRINTS" id="PR00069">
    <property type="entry name" value="ALDKETRDTASE"/>
</dbReference>
<protein>
    <recommendedName>
        <fullName evidence="4">Protein tas</fullName>
    </recommendedName>
</protein>
<dbReference type="EMBL" id="JJOA01000006">
    <property type="protein sequence ID" value="KEA60338.1"/>
    <property type="molecule type" value="Genomic_DNA"/>
</dbReference>
<keyword evidence="1" id="KW-0521">NADP</keyword>
<evidence type="ECO:0000256" key="3">
    <source>
        <dbReference type="ARBA" id="ARBA00038157"/>
    </source>
</evidence>
<sequence length="350" mass="38960">MEYRTLGDSGIEVSLIGLGTMTWGEQNSERDAHEQIDYAIARGVTLIDAAEMYPVPPKPDTQGRTEQYIGTWLAQHRAQRERIVLATKIAGPARQPHNPRHIRGEGNQFDRKNLTEALDGSLKRLQTDYVDLYQLHWPDRSTTTFGRPAYPWVDDAYTVPIEETLGVLAEFVKAGKVRAIGVSNETPWGVAQFLRAAEKLGLPRIASIQNPYSLLNRTFENGLSEFTHRDGVGLLAYSPLAFGWLSGKYENGARPAGARITLFERFQRYSKPQAVEATSRYVALAQRHGLSPAQLALAFVNSRPFVRSNLVGATSLEQLKENIGSIDVKLSDEILAEIDALHERQPNPAP</sequence>